<dbReference type="InterPro" id="IPR052705">
    <property type="entry name" value="Gliding_Motility_GTPase"/>
</dbReference>
<dbReference type="CDD" id="cd00882">
    <property type="entry name" value="Ras_like_GTPase"/>
    <property type="match status" value="1"/>
</dbReference>
<comment type="caution">
    <text evidence="4">The sequence shown here is derived from an EMBL/GenBank/DDBJ whole genome shotgun (WGS) entry which is preliminary data.</text>
</comment>
<keyword evidence="1" id="KW-0547">Nucleotide-binding</keyword>
<sequence length="391" mass="43223">MKKTYIPKLDDILGGGIIDNASVMFSAVPGVDYEAFGYQMLNGRLGEGDKGFIFTNVAEPETIIYEFRSYGWDLEKFLKDTQAFFVDGTSPFMGLPSDAKYSIEDYSQVEDVILEAIEDVPDGIGIINNLSTLIDYLGEDETINIIKKWNSHGKKYNASLIYLFTKWDYNHDLIQNLKKSMDCVVEIKTIEERVIIGQGFMVAHSSWSEPSDTMVLFFVVQPGGVKVYIPKILVTGPYNAGKSTFVKKISKKSVSVDRKALSAFPTTIALDIGHLEYKGFIADVFGTPGQERFDLLLDVLGRESVGAFIIVDSTAPQTFARAKEMIRKAKAEAIPKVLIANKQDLPGALSPEEIREKMKLGEDIPIIPAIVTEGKGVTDALEALLGLLYGD</sequence>
<evidence type="ECO:0000256" key="1">
    <source>
        <dbReference type="ARBA" id="ARBA00022741"/>
    </source>
</evidence>
<dbReference type="GO" id="GO:0003924">
    <property type="term" value="F:GTPase activity"/>
    <property type="evidence" value="ECO:0007669"/>
    <property type="project" value="InterPro"/>
</dbReference>
<dbReference type="OrthoDB" id="49590at2157"/>
<dbReference type="EMBL" id="QLOE01000010">
    <property type="protein sequence ID" value="RAO78617.1"/>
    <property type="molecule type" value="Genomic_DNA"/>
</dbReference>
<accession>A0A328P8C6</accession>
<dbReference type="SMART" id="SM00175">
    <property type="entry name" value="RAB"/>
    <property type="match status" value="1"/>
</dbReference>
<feature type="domain" description="KaiC-like" evidence="3">
    <location>
        <begin position="3"/>
        <end position="229"/>
    </location>
</feature>
<evidence type="ECO:0000313" key="4">
    <source>
        <dbReference type="EMBL" id="RAO78617.1"/>
    </source>
</evidence>
<name>A0A328P8C6_9EURY</name>
<dbReference type="GO" id="GO:0005525">
    <property type="term" value="F:GTP binding"/>
    <property type="evidence" value="ECO:0007669"/>
    <property type="project" value="UniProtKB-KW"/>
</dbReference>
<keyword evidence="2" id="KW-0342">GTP-binding</keyword>
<evidence type="ECO:0000313" key="5">
    <source>
        <dbReference type="Proteomes" id="UP000249782"/>
    </source>
</evidence>
<protein>
    <submittedName>
        <fullName evidence="4">GTP-binding protein</fullName>
    </submittedName>
</protein>
<dbReference type="InterPro" id="IPR006689">
    <property type="entry name" value="Small_GTPase_ARF/SAR"/>
</dbReference>
<dbReference type="Gene3D" id="3.40.50.300">
    <property type="entry name" value="P-loop containing nucleotide triphosphate hydrolases"/>
    <property type="match status" value="2"/>
</dbReference>
<organism evidence="4 5">
    <name type="scientific">Methanothermobacter tenebrarum</name>
    <dbReference type="NCBI Taxonomy" id="680118"/>
    <lineage>
        <taxon>Archaea</taxon>
        <taxon>Methanobacteriati</taxon>
        <taxon>Methanobacteriota</taxon>
        <taxon>Methanomada group</taxon>
        <taxon>Methanobacteria</taxon>
        <taxon>Methanobacteriales</taxon>
        <taxon>Methanobacteriaceae</taxon>
        <taxon>Methanothermobacter</taxon>
    </lineage>
</organism>
<dbReference type="Pfam" id="PF06745">
    <property type="entry name" value="ATPase"/>
    <property type="match status" value="1"/>
</dbReference>
<dbReference type="PROSITE" id="PS51419">
    <property type="entry name" value="RAB"/>
    <property type="match status" value="1"/>
</dbReference>
<proteinExistence type="predicted"/>
<keyword evidence="5" id="KW-1185">Reference proteome</keyword>
<gene>
    <name evidence="4" type="ORF">DPC56_07095</name>
</gene>
<dbReference type="SUPFAM" id="SSF52540">
    <property type="entry name" value="P-loop containing nucleoside triphosphate hydrolases"/>
    <property type="match status" value="2"/>
</dbReference>
<dbReference type="RefSeq" id="WP_112094381.1">
    <property type="nucleotide sequence ID" value="NZ_QLOE01000010.1"/>
</dbReference>
<dbReference type="InterPro" id="IPR014774">
    <property type="entry name" value="KaiC-like_dom"/>
</dbReference>
<dbReference type="InterPro" id="IPR027417">
    <property type="entry name" value="P-loop_NTPase"/>
</dbReference>
<dbReference type="PANTHER" id="PTHR42708:SF1">
    <property type="entry name" value="GLIDING MOTILITY PROTEIN MGLA"/>
    <property type="match status" value="1"/>
</dbReference>
<dbReference type="Pfam" id="PF00025">
    <property type="entry name" value="Arf"/>
    <property type="match status" value="1"/>
</dbReference>
<dbReference type="PRINTS" id="PR00328">
    <property type="entry name" value="SAR1GTPBP"/>
</dbReference>
<reference evidence="4 5" key="1">
    <citation type="submission" date="2018-06" db="EMBL/GenBank/DDBJ databases">
        <title>Draft genome sequence of hyperthermophilic methanogen Methanothermobacter tenebrarum sp. MCM-B 1447.</title>
        <authorList>
            <person name="Pore S.D."/>
            <person name="Dagar S."/>
            <person name="Dhakephalkar P.K."/>
        </authorList>
    </citation>
    <scope>NUCLEOTIDE SEQUENCE [LARGE SCALE GENOMIC DNA]</scope>
    <source>
        <strain evidence="4 5">MCM B 1447</strain>
    </source>
</reference>
<evidence type="ECO:0000256" key="2">
    <source>
        <dbReference type="ARBA" id="ARBA00023134"/>
    </source>
</evidence>
<dbReference type="Proteomes" id="UP000249782">
    <property type="component" value="Unassembled WGS sequence"/>
</dbReference>
<dbReference type="PANTHER" id="PTHR42708">
    <property type="entry name" value="ATP/GTP-BINDING PROTEIN-RELATED"/>
    <property type="match status" value="1"/>
</dbReference>
<dbReference type="AlphaFoldDB" id="A0A328P8C6"/>
<dbReference type="InterPro" id="IPR005225">
    <property type="entry name" value="Small_GTP-bd"/>
</dbReference>
<dbReference type="NCBIfam" id="TIGR00231">
    <property type="entry name" value="small_GTP"/>
    <property type="match status" value="1"/>
</dbReference>
<evidence type="ECO:0000259" key="3">
    <source>
        <dbReference type="Pfam" id="PF06745"/>
    </source>
</evidence>